<gene>
    <name evidence="3" type="ORF">MEDL_62361</name>
</gene>
<feature type="compositionally biased region" description="Basic and acidic residues" evidence="1">
    <location>
        <begin position="1045"/>
        <end position="1063"/>
    </location>
</feature>
<feature type="compositionally biased region" description="Polar residues" evidence="1">
    <location>
        <begin position="1082"/>
        <end position="1096"/>
    </location>
</feature>
<dbReference type="PANTHER" id="PTHR47079">
    <property type="entry name" value="REGULATOR OF G-PROTEIN SIGNALING PROTEIN-LIKE"/>
    <property type="match status" value="1"/>
</dbReference>
<feature type="compositionally biased region" description="Basic and acidic residues" evidence="1">
    <location>
        <begin position="1101"/>
        <end position="1115"/>
    </location>
</feature>
<accession>A0A8S3UX52</accession>
<feature type="domain" description="RGS" evidence="2">
    <location>
        <begin position="28"/>
        <end position="156"/>
    </location>
</feature>
<evidence type="ECO:0000256" key="1">
    <source>
        <dbReference type="SAM" id="MobiDB-lite"/>
    </source>
</evidence>
<dbReference type="SMART" id="SM00315">
    <property type="entry name" value="RGS"/>
    <property type="match status" value="2"/>
</dbReference>
<proteinExistence type="predicted"/>
<protein>
    <recommendedName>
        <fullName evidence="2">RGS domain-containing protein</fullName>
    </recommendedName>
</protein>
<reference evidence="3" key="1">
    <citation type="submission" date="2021-03" db="EMBL/GenBank/DDBJ databases">
        <authorList>
            <person name="Bekaert M."/>
        </authorList>
    </citation>
    <scope>NUCLEOTIDE SEQUENCE</scope>
</reference>
<feature type="region of interest" description="Disordered" evidence="1">
    <location>
        <begin position="224"/>
        <end position="245"/>
    </location>
</feature>
<sequence>MLSSRIRDVNLNLPDVDEADDQATLTRNILGNAVGLQLFRESLIGTPGEKCYRCWLDLERHRRMPPGEQRQRLMLYIRNIYLADGAIHELKTAGRHAAFEGKLNFELIPETEIQNQLIEDFGSGNVIYRKNSDDAFQQLQRLILAALRMYWVPRYLLNLLKTVPKQYLAVLKRGTPYDQRALQEQRQMTCNLMFPKIYHPDSSPTKLIESNIDGEMKDIRIKPVSARSDKPRTQYTGSSPLDRMSLESCSIPDGGEDVKISDFLSIAGGGRLEYVEPKESKSNISSQESDSLDFGSAEPRIYSSETVVLRTTTPSFTLIRPTLSIPPSLATYISGKNRIKKDQKTNSKVMFALAADNLAGNPLQSFLNRSGKTRDEKLLKLWTDVRQYLDADDSHRDEFGHSIKQHLAQVIFNQYLVNGSDDLLPESVKMSIYTSLSRQDDATLLCFVQDFVTGSLKDTWKIFMLAERRAFRKKVVGNRHFDRNVLEYPPNMDKDPDDPLLFINTSQGISPEMLSKDYRPKSGSMSDERPWSRMSDNLPVAITDEQIMKAFEFTVILAEYGRPGMFTYKKPAIADIIDVLYSDYGSLHINKVHPKRHPFLYNLLNKPKIDIENLKVSRQVLLDRPTILENEPPRNNRLVHRRDGLLIERPTKPRSFMEVLNSALHLDFFRRFMASFKTIYPLAFWKNIEELREMPPGRLRNNMISNIIRKYFSKSAKQGAWLDCSDDIIKQIPAMEKVPLSVLVCAQASVFRAMERKWYPKYLETFPPDADYEPEFIAPTVKEEPKPRVRRVKQKQTLYLWTSFLTTICTFLKSMKDQREVQLLELYMRKEIRREFKKQIGKLNNNPSNKTVTTGSNTQFQTRIVLKNRLVYMDKLPMDLKFWCEVARYVEMVDYMRSLSHVSRENQDFLYEKARTIVNYYVSSDILPKNQKDWMKNHTAAELMEMIEEEEKSRERPHTPHKYEEVPDYLRVRASQIKVATQFVSGYIIDDDQWIINFSLVDGMRILLPQPKNVPRRDRKGSIASRRTSLMEKGSHKTVTGSDSKMSDSSHKKEKTKDKEKNKLKTKSRKKMDALTEETDSRLSSQNVKPSKSRGSLSPPEGKEKLVDELVERSSKSPSRLRKIDDLVSAAVQEDMDQHLFGTE</sequence>
<organism evidence="3 4">
    <name type="scientific">Mytilus edulis</name>
    <name type="common">Blue mussel</name>
    <dbReference type="NCBI Taxonomy" id="6550"/>
    <lineage>
        <taxon>Eukaryota</taxon>
        <taxon>Metazoa</taxon>
        <taxon>Spiralia</taxon>
        <taxon>Lophotrochozoa</taxon>
        <taxon>Mollusca</taxon>
        <taxon>Bivalvia</taxon>
        <taxon>Autobranchia</taxon>
        <taxon>Pteriomorphia</taxon>
        <taxon>Mytilida</taxon>
        <taxon>Mytiloidea</taxon>
        <taxon>Mytilidae</taxon>
        <taxon>Mytilinae</taxon>
        <taxon>Mytilus</taxon>
    </lineage>
</organism>
<evidence type="ECO:0000313" key="4">
    <source>
        <dbReference type="Proteomes" id="UP000683360"/>
    </source>
</evidence>
<dbReference type="Gene3D" id="1.10.167.10">
    <property type="entry name" value="Regulator of G-protein Signalling 4, domain 2"/>
    <property type="match status" value="2"/>
</dbReference>
<dbReference type="SUPFAM" id="SSF48097">
    <property type="entry name" value="Regulator of G-protein signaling, RGS"/>
    <property type="match status" value="2"/>
</dbReference>
<evidence type="ECO:0000259" key="2">
    <source>
        <dbReference type="PROSITE" id="PS50132"/>
    </source>
</evidence>
<dbReference type="PANTHER" id="PTHR47079:SF1">
    <property type="entry name" value="REGULATOR OF G-PROTEIN SIGNALING PROTEIN-LIKE"/>
    <property type="match status" value="1"/>
</dbReference>
<dbReference type="InterPro" id="IPR044926">
    <property type="entry name" value="RGS_subdomain_2"/>
</dbReference>
<evidence type="ECO:0000313" key="3">
    <source>
        <dbReference type="EMBL" id="CAG2250646.1"/>
    </source>
</evidence>
<dbReference type="AlphaFoldDB" id="A0A8S3UX52"/>
<feature type="region of interest" description="Disordered" evidence="1">
    <location>
        <begin position="1011"/>
        <end position="1120"/>
    </location>
</feature>
<feature type="region of interest" description="Disordered" evidence="1">
    <location>
        <begin position="277"/>
        <end position="296"/>
    </location>
</feature>
<comment type="caution">
    <text evidence="3">The sequence shown here is derived from an EMBL/GenBank/DDBJ whole genome shotgun (WGS) entry which is preliminary data.</text>
</comment>
<dbReference type="InterPro" id="IPR016137">
    <property type="entry name" value="RGS"/>
</dbReference>
<dbReference type="OrthoDB" id="10013157at2759"/>
<dbReference type="InterPro" id="IPR053282">
    <property type="entry name" value="RGS_domain-containing"/>
</dbReference>
<dbReference type="EMBL" id="CAJPWZ010003058">
    <property type="protein sequence ID" value="CAG2250646.1"/>
    <property type="molecule type" value="Genomic_DNA"/>
</dbReference>
<dbReference type="Pfam" id="PF00615">
    <property type="entry name" value="RGS"/>
    <property type="match status" value="1"/>
</dbReference>
<dbReference type="PROSITE" id="PS50132">
    <property type="entry name" value="RGS"/>
    <property type="match status" value="2"/>
</dbReference>
<dbReference type="InterPro" id="IPR036305">
    <property type="entry name" value="RGS_sf"/>
</dbReference>
<keyword evidence="4" id="KW-1185">Reference proteome</keyword>
<dbReference type="Proteomes" id="UP000683360">
    <property type="component" value="Unassembled WGS sequence"/>
</dbReference>
<name>A0A8S3UX52_MYTED</name>
<feature type="domain" description="RGS" evidence="2">
    <location>
        <begin position="655"/>
        <end position="765"/>
    </location>
</feature>